<dbReference type="InParanoid" id="A0A0D0ABF6"/>
<proteinExistence type="predicted"/>
<evidence type="ECO:0000313" key="2">
    <source>
        <dbReference type="Proteomes" id="UP000054485"/>
    </source>
</evidence>
<sequence>MQHVCERMRDSSTLPASELPVITTTTAPQLQITPMYISEIIADQANGKYVMSEDAVGSDTRVNIRSLVRIPSAPPPYAIIWWSSLRSLLVEVKEERIEEGV</sequence>
<organism evidence="1 2">
    <name type="scientific">Suillus luteus UH-Slu-Lm8-n1</name>
    <dbReference type="NCBI Taxonomy" id="930992"/>
    <lineage>
        <taxon>Eukaryota</taxon>
        <taxon>Fungi</taxon>
        <taxon>Dikarya</taxon>
        <taxon>Basidiomycota</taxon>
        <taxon>Agaricomycotina</taxon>
        <taxon>Agaricomycetes</taxon>
        <taxon>Agaricomycetidae</taxon>
        <taxon>Boletales</taxon>
        <taxon>Suillineae</taxon>
        <taxon>Suillaceae</taxon>
        <taxon>Suillus</taxon>
    </lineage>
</organism>
<dbReference type="Proteomes" id="UP000054485">
    <property type="component" value="Unassembled WGS sequence"/>
</dbReference>
<protein>
    <submittedName>
        <fullName evidence="1">Unplaced genomic scaffold CY34scaffold_228, whole genome shotgun sequence</fullName>
    </submittedName>
</protein>
<dbReference type="AlphaFoldDB" id="A0A0D0ABF6"/>
<gene>
    <name evidence="1" type="ORF">CY34DRAFT_108390</name>
</gene>
<reference evidence="1 2" key="1">
    <citation type="submission" date="2014-04" db="EMBL/GenBank/DDBJ databases">
        <authorList>
            <consortium name="DOE Joint Genome Institute"/>
            <person name="Kuo A."/>
            <person name="Ruytinx J."/>
            <person name="Rineau F."/>
            <person name="Colpaert J."/>
            <person name="Kohler A."/>
            <person name="Nagy L.G."/>
            <person name="Floudas D."/>
            <person name="Copeland A."/>
            <person name="Barry K.W."/>
            <person name="Cichocki N."/>
            <person name="Veneault-Fourrey C."/>
            <person name="LaButti K."/>
            <person name="Lindquist E.A."/>
            <person name="Lipzen A."/>
            <person name="Lundell T."/>
            <person name="Morin E."/>
            <person name="Murat C."/>
            <person name="Sun H."/>
            <person name="Tunlid A."/>
            <person name="Henrissat B."/>
            <person name="Grigoriev I.V."/>
            <person name="Hibbett D.S."/>
            <person name="Martin F."/>
            <person name="Nordberg H.P."/>
            <person name="Cantor M.N."/>
            <person name="Hua S.X."/>
        </authorList>
    </citation>
    <scope>NUCLEOTIDE SEQUENCE [LARGE SCALE GENOMIC DNA]</scope>
    <source>
        <strain evidence="1 2">UH-Slu-Lm8-n1</strain>
    </source>
</reference>
<evidence type="ECO:0000313" key="1">
    <source>
        <dbReference type="EMBL" id="KIK39096.1"/>
    </source>
</evidence>
<accession>A0A0D0ABF6</accession>
<dbReference type="HOGENOM" id="CLU_2293551_0_0_1"/>
<keyword evidence="2" id="KW-1185">Reference proteome</keyword>
<reference evidence="2" key="2">
    <citation type="submission" date="2015-01" db="EMBL/GenBank/DDBJ databases">
        <title>Evolutionary Origins and Diversification of the Mycorrhizal Mutualists.</title>
        <authorList>
            <consortium name="DOE Joint Genome Institute"/>
            <consortium name="Mycorrhizal Genomics Consortium"/>
            <person name="Kohler A."/>
            <person name="Kuo A."/>
            <person name="Nagy L.G."/>
            <person name="Floudas D."/>
            <person name="Copeland A."/>
            <person name="Barry K.W."/>
            <person name="Cichocki N."/>
            <person name="Veneault-Fourrey C."/>
            <person name="LaButti K."/>
            <person name="Lindquist E.A."/>
            <person name="Lipzen A."/>
            <person name="Lundell T."/>
            <person name="Morin E."/>
            <person name="Murat C."/>
            <person name="Riley R."/>
            <person name="Ohm R."/>
            <person name="Sun H."/>
            <person name="Tunlid A."/>
            <person name="Henrissat B."/>
            <person name="Grigoriev I.V."/>
            <person name="Hibbett D.S."/>
            <person name="Martin F."/>
        </authorList>
    </citation>
    <scope>NUCLEOTIDE SEQUENCE [LARGE SCALE GENOMIC DNA]</scope>
    <source>
        <strain evidence="2">UH-Slu-Lm8-n1</strain>
    </source>
</reference>
<name>A0A0D0ABF6_9AGAM</name>
<dbReference type="EMBL" id="KN835359">
    <property type="protein sequence ID" value="KIK39096.1"/>
    <property type="molecule type" value="Genomic_DNA"/>
</dbReference>